<keyword evidence="3" id="KW-1185">Reference proteome</keyword>
<evidence type="ECO:0000313" key="3">
    <source>
        <dbReference type="Proteomes" id="UP000830167"/>
    </source>
</evidence>
<name>A0ABY4CJQ1_9BACL</name>
<accession>A0ABY4CJQ1</accession>
<dbReference type="RefSeq" id="WP_347437445.1">
    <property type="nucleotide sequence ID" value="NZ_CP089291.1"/>
</dbReference>
<protein>
    <recommendedName>
        <fullName evidence="4">HTH HARE-type domain-containing protein</fullName>
    </recommendedName>
</protein>
<gene>
    <name evidence="2" type="ORF">LSG31_00235</name>
</gene>
<dbReference type="Proteomes" id="UP000830167">
    <property type="component" value="Chromosome"/>
</dbReference>
<keyword evidence="1" id="KW-0175">Coiled coil</keyword>
<proteinExistence type="predicted"/>
<reference evidence="2" key="1">
    <citation type="submission" date="2021-12" db="EMBL/GenBank/DDBJ databases">
        <title>Alicyclobacillaceae gen. nov., sp. nov., isolated from chalcocite enrichment system.</title>
        <authorList>
            <person name="Jiang Z."/>
        </authorList>
    </citation>
    <scope>NUCLEOTIDE SEQUENCE</scope>
    <source>
        <strain evidence="2">MYW30-H2</strain>
    </source>
</reference>
<organism evidence="2 3">
    <name type="scientific">Fodinisporobacter ferrooxydans</name>
    <dbReference type="NCBI Taxonomy" id="2901836"/>
    <lineage>
        <taxon>Bacteria</taxon>
        <taxon>Bacillati</taxon>
        <taxon>Bacillota</taxon>
        <taxon>Bacilli</taxon>
        <taxon>Bacillales</taxon>
        <taxon>Alicyclobacillaceae</taxon>
        <taxon>Fodinisporobacter</taxon>
    </lineage>
</organism>
<dbReference type="EMBL" id="CP089291">
    <property type="protein sequence ID" value="UOF90745.1"/>
    <property type="molecule type" value="Genomic_DNA"/>
</dbReference>
<sequence>MGKELVGFIDQCGVELEELRKETARIQEEILQKQREYQVLQQKIQGLTMFLESEESAKNEVAATIERKSDAEQIKNAICEILKGSPCPLHYTEILDFLTVRGYTIPGKDKKQNLLSYLSRDPRFQRGENRGTYTIVEDYVNSENFTQTA</sequence>
<feature type="coiled-coil region" evidence="1">
    <location>
        <begin position="9"/>
        <end position="43"/>
    </location>
</feature>
<evidence type="ECO:0000256" key="1">
    <source>
        <dbReference type="SAM" id="Coils"/>
    </source>
</evidence>
<evidence type="ECO:0000313" key="2">
    <source>
        <dbReference type="EMBL" id="UOF90745.1"/>
    </source>
</evidence>
<evidence type="ECO:0008006" key="4">
    <source>
        <dbReference type="Google" id="ProtNLM"/>
    </source>
</evidence>